<organism evidence="1 2">
    <name type="scientific">Stephania yunnanensis</name>
    <dbReference type="NCBI Taxonomy" id="152371"/>
    <lineage>
        <taxon>Eukaryota</taxon>
        <taxon>Viridiplantae</taxon>
        <taxon>Streptophyta</taxon>
        <taxon>Embryophyta</taxon>
        <taxon>Tracheophyta</taxon>
        <taxon>Spermatophyta</taxon>
        <taxon>Magnoliopsida</taxon>
        <taxon>Ranunculales</taxon>
        <taxon>Menispermaceae</taxon>
        <taxon>Menispermoideae</taxon>
        <taxon>Cissampelideae</taxon>
        <taxon>Stephania</taxon>
    </lineage>
</organism>
<keyword evidence="2" id="KW-1185">Reference proteome</keyword>
<accession>A0AAP0FMD9</accession>
<protein>
    <submittedName>
        <fullName evidence="1">Uncharacterized protein</fullName>
    </submittedName>
</protein>
<sequence length="72" mass="7864">MGGTWGYWITRMSASHTTNMCGTQGMGPEVVDKFIYIMMGICGNAQALNSGIWLMSCNSWSIDPKSLLLSLV</sequence>
<dbReference type="Proteomes" id="UP001420932">
    <property type="component" value="Unassembled WGS sequence"/>
</dbReference>
<reference evidence="1 2" key="1">
    <citation type="submission" date="2024-01" db="EMBL/GenBank/DDBJ databases">
        <title>Genome assemblies of Stephania.</title>
        <authorList>
            <person name="Yang L."/>
        </authorList>
    </citation>
    <scope>NUCLEOTIDE SEQUENCE [LARGE SCALE GENOMIC DNA]</scope>
    <source>
        <strain evidence="1">YNDBR</strain>
        <tissue evidence="1">Leaf</tissue>
    </source>
</reference>
<evidence type="ECO:0000313" key="1">
    <source>
        <dbReference type="EMBL" id="KAK9107288.1"/>
    </source>
</evidence>
<name>A0AAP0FMD9_9MAGN</name>
<comment type="caution">
    <text evidence="1">The sequence shown here is derived from an EMBL/GenBank/DDBJ whole genome shotgun (WGS) entry which is preliminary data.</text>
</comment>
<dbReference type="AlphaFoldDB" id="A0AAP0FMD9"/>
<dbReference type="EMBL" id="JBBNAF010000010">
    <property type="protein sequence ID" value="KAK9107288.1"/>
    <property type="molecule type" value="Genomic_DNA"/>
</dbReference>
<proteinExistence type="predicted"/>
<gene>
    <name evidence="1" type="ORF">Syun_023299</name>
</gene>
<evidence type="ECO:0000313" key="2">
    <source>
        <dbReference type="Proteomes" id="UP001420932"/>
    </source>
</evidence>